<keyword evidence="3" id="KW-0695">RNA-directed DNA polymerase</keyword>
<evidence type="ECO:0000256" key="1">
    <source>
        <dbReference type="SAM" id="MobiDB-lite"/>
    </source>
</evidence>
<reference evidence="3" key="1">
    <citation type="submission" date="2020-05" db="EMBL/GenBank/DDBJ databases">
        <title>Mycena genomes resolve the evolution of fungal bioluminescence.</title>
        <authorList>
            <person name="Tsai I.J."/>
        </authorList>
    </citation>
    <scope>NUCLEOTIDE SEQUENCE</scope>
    <source>
        <strain evidence="3">CCC161011</strain>
    </source>
</reference>
<sequence>MVVQMARLQTIGLTPFGKMAKIEVWNTFVKELECVDVYKALRRLKERHSPVFPFICDPDCGEVVLSHLDHGRVLGCAWFGSEAADITDDTAAFNPTETYPHLSPDVRLVASADQTGSGAWTMRGGVRSEALPFGGLPPSADRQDPLPAPLNTSESLDPADPIALAKSITITDERPLTPPSDSEIDSVILSAAPWKAPDWLSFDAEHLGFLEESQFGGCPGSSTLQDVGGYIRRVCAQLDQGNTVSTLFYDLKDTFNRVSHRVIVQEMASLGYSRQLICWVASFLHHHLVTVVIDGIRTATFRCSCEGAPQGSALSVTVFLITINRLLRRLKDVGVFISWSYGFVDDTNFSMASKSAAQNVSVLNRAADIAVE</sequence>
<dbReference type="EMBL" id="JACAZI010000001">
    <property type="protein sequence ID" value="KAF7372197.1"/>
    <property type="molecule type" value="Genomic_DNA"/>
</dbReference>
<feature type="region of interest" description="Disordered" evidence="1">
    <location>
        <begin position="134"/>
        <end position="157"/>
    </location>
</feature>
<dbReference type="PANTHER" id="PTHR33481:SF1">
    <property type="entry name" value="ENDONUCLEASE_EXONUCLEASE_PHOSPHATASE DOMAIN-CONTAINING PROTEIN-RELATED"/>
    <property type="match status" value="1"/>
</dbReference>
<dbReference type="Pfam" id="PF00078">
    <property type="entry name" value="RVT_1"/>
    <property type="match status" value="1"/>
</dbReference>
<evidence type="ECO:0000313" key="4">
    <source>
        <dbReference type="Proteomes" id="UP000620124"/>
    </source>
</evidence>
<accession>A0A8H6Z7B1</accession>
<dbReference type="AlphaFoldDB" id="A0A8H6Z7B1"/>
<comment type="caution">
    <text evidence="3">The sequence shown here is derived from an EMBL/GenBank/DDBJ whole genome shotgun (WGS) entry which is preliminary data.</text>
</comment>
<keyword evidence="4" id="KW-1185">Reference proteome</keyword>
<evidence type="ECO:0000259" key="2">
    <source>
        <dbReference type="Pfam" id="PF00078"/>
    </source>
</evidence>
<dbReference type="GO" id="GO:0003964">
    <property type="term" value="F:RNA-directed DNA polymerase activity"/>
    <property type="evidence" value="ECO:0007669"/>
    <property type="project" value="UniProtKB-KW"/>
</dbReference>
<keyword evidence="3" id="KW-0808">Transferase</keyword>
<organism evidence="3 4">
    <name type="scientific">Mycena venus</name>
    <dbReference type="NCBI Taxonomy" id="2733690"/>
    <lineage>
        <taxon>Eukaryota</taxon>
        <taxon>Fungi</taxon>
        <taxon>Dikarya</taxon>
        <taxon>Basidiomycota</taxon>
        <taxon>Agaricomycotina</taxon>
        <taxon>Agaricomycetes</taxon>
        <taxon>Agaricomycetidae</taxon>
        <taxon>Agaricales</taxon>
        <taxon>Marasmiineae</taxon>
        <taxon>Mycenaceae</taxon>
        <taxon>Mycena</taxon>
    </lineage>
</organism>
<dbReference type="PANTHER" id="PTHR33481">
    <property type="entry name" value="REVERSE TRANSCRIPTASE"/>
    <property type="match status" value="1"/>
</dbReference>
<dbReference type="InterPro" id="IPR000477">
    <property type="entry name" value="RT_dom"/>
</dbReference>
<protein>
    <submittedName>
        <fullName evidence="3">Reverse transcriptase</fullName>
    </submittedName>
</protein>
<dbReference type="Proteomes" id="UP000620124">
    <property type="component" value="Unassembled WGS sequence"/>
</dbReference>
<keyword evidence="3" id="KW-0548">Nucleotidyltransferase</keyword>
<evidence type="ECO:0000313" key="3">
    <source>
        <dbReference type="EMBL" id="KAF7372197.1"/>
    </source>
</evidence>
<dbReference type="OrthoDB" id="6628643at2759"/>
<feature type="domain" description="Reverse transcriptase" evidence="2">
    <location>
        <begin position="210"/>
        <end position="360"/>
    </location>
</feature>
<gene>
    <name evidence="3" type="ORF">MVEN_00079000</name>
</gene>
<proteinExistence type="predicted"/>
<name>A0A8H6Z7B1_9AGAR</name>